<comment type="caution">
    <text evidence="4">The sequence shown here is derived from an EMBL/GenBank/DDBJ whole genome shotgun (WGS) entry which is preliminary data.</text>
</comment>
<dbReference type="AlphaFoldDB" id="A0A699K7X6"/>
<protein>
    <recommendedName>
        <fullName evidence="3">Retrovirus-related Pol polyprotein from transposon TNT 1-94-like beta-barrel domain-containing protein</fullName>
    </recommendedName>
</protein>
<evidence type="ECO:0000313" key="4">
    <source>
        <dbReference type="EMBL" id="GFA73611.1"/>
    </source>
</evidence>
<keyword evidence="1" id="KW-0175">Coiled coil</keyword>
<name>A0A699K7X6_TANCI</name>
<feature type="region of interest" description="Disordered" evidence="2">
    <location>
        <begin position="310"/>
        <end position="354"/>
    </location>
</feature>
<feature type="coiled-coil region" evidence="1">
    <location>
        <begin position="63"/>
        <end position="161"/>
    </location>
</feature>
<dbReference type="Pfam" id="PF22936">
    <property type="entry name" value="Pol_BBD"/>
    <property type="match status" value="1"/>
</dbReference>
<evidence type="ECO:0000256" key="1">
    <source>
        <dbReference type="SAM" id="Coils"/>
    </source>
</evidence>
<organism evidence="4">
    <name type="scientific">Tanacetum cinerariifolium</name>
    <name type="common">Dalmatian daisy</name>
    <name type="synonym">Chrysanthemum cinerariifolium</name>
    <dbReference type="NCBI Taxonomy" id="118510"/>
    <lineage>
        <taxon>Eukaryota</taxon>
        <taxon>Viridiplantae</taxon>
        <taxon>Streptophyta</taxon>
        <taxon>Embryophyta</taxon>
        <taxon>Tracheophyta</taxon>
        <taxon>Spermatophyta</taxon>
        <taxon>Magnoliopsida</taxon>
        <taxon>eudicotyledons</taxon>
        <taxon>Gunneridae</taxon>
        <taxon>Pentapetalae</taxon>
        <taxon>asterids</taxon>
        <taxon>campanulids</taxon>
        <taxon>Asterales</taxon>
        <taxon>Asteraceae</taxon>
        <taxon>Asteroideae</taxon>
        <taxon>Anthemideae</taxon>
        <taxon>Anthemidinae</taxon>
        <taxon>Tanacetum</taxon>
    </lineage>
</organism>
<feature type="non-terminal residue" evidence="4">
    <location>
        <position position="618"/>
    </location>
</feature>
<sequence>MAIVSKPISIPNEEFLDDTTPSVARKFLNESEKFEIQFLKEASKFVGDFKSLAKEDDESLAKHKALELEIERLLRAVENEYDKLWNDWYKKCEECKYDKISYDKAYNDMQQKIKRLQAQLGEIKGKSKDTSGVSDTLNPLSQKLENENVKLEFQVLNYAKENAHLKTTYKNLFDCISLIRTQTETIIVSLQNKLQDTIYENAKLRAQIFDKVSDQKDITCGKSANTKFAKQSILGKPPKVGEIHALSKPVTSNSIPTPQESKVVKNDKVITLGMLRINLFKPSREEKHVPNNVRASVRINPITVSQPPVITKKVVNSDSNGLSSSGVDNTKTRRPQPMSNSKNDRVPSANKKHMSSECNNVNLATQNVYSKVVCAMCKQCLISINHDVCLLNYVNDMNSRGKKQKANVSIIEKQKKQQPKVKKPKKVGSIKRLAIPKSSKPRSFLRWSPTGRVFDLKGKIIASNESESQSDYSLLTLWNLQSNGFQILLFLWQVIQICLWCVNSGCSKHMTRNLKLLINFVWKFLGTVCFGNDHVAAILDFVDLQWGNILITRVYFIEGLGHNLFSVGQFYDSDLEVAFKRNACFIRNLEGVDLLKGNRSTNLYTINLHEMASASPIC</sequence>
<gene>
    <name evidence="4" type="ORF">Tci_645583</name>
</gene>
<dbReference type="EMBL" id="BKCJ010478178">
    <property type="protein sequence ID" value="GFA73611.1"/>
    <property type="molecule type" value="Genomic_DNA"/>
</dbReference>
<evidence type="ECO:0000259" key="3">
    <source>
        <dbReference type="Pfam" id="PF22936"/>
    </source>
</evidence>
<accession>A0A699K7X6</accession>
<feature type="compositionally biased region" description="Polar residues" evidence="2">
    <location>
        <begin position="310"/>
        <end position="329"/>
    </location>
</feature>
<reference evidence="4" key="1">
    <citation type="journal article" date="2019" name="Sci. Rep.">
        <title>Draft genome of Tanacetum cinerariifolium, the natural source of mosquito coil.</title>
        <authorList>
            <person name="Yamashiro T."/>
            <person name="Shiraishi A."/>
            <person name="Satake H."/>
            <person name="Nakayama K."/>
        </authorList>
    </citation>
    <scope>NUCLEOTIDE SEQUENCE</scope>
</reference>
<dbReference type="InterPro" id="IPR054722">
    <property type="entry name" value="PolX-like_BBD"/>
</dbReference>
<evidence type="ECO:0000256" key="2">
    <source>
        <dbReference type="SAM" id="MobiDB-lite"/>
    </source>
</evidence>
<proteinExistence type="predicted"/>
<feature type="domain" description="Retrovirus-related Pol polyprotein from transposon TNT 1-94-like beta-barrel" evidence="3">
    <location>
        <begin position="500"/>
        <end position="572"/>
    </location>
</feature>